<accession>A0AAE3HIS4</accession>
<dbReference type="AlphaFoldDB" id="A0AAE3HIS4"/>
<proteinExistence type="predicted"/>
<comment type="caution">
    <text evidence="1">The sequence shown here is derived from an EMBL/GenBank/DDBJ whole genome shotgun (WGS) entry which is preliminary data.</text>
</comment>
<dbReference type="RefSeq" id="WP_257533428.1">
    <property type="nucleotide sequence ID" value="NZ_JANKAS010000024.1"/>
</dbReference>
<name>A0AAE3HIS4_9FIRM</name>
<evidence type="ECO:0000313" key="1">
    <source>
        <dbReference type="EMBL" id="MCR1900249.1"/>
    </source>
</evidence>
<sequence length="72" mass="8732">MQIEDIFLAAMEDYEEILREDDLHWIDKRLNKSDITFSHVYGYYDSNLDIKFKDIKETILKDNRYDINIKVA</sequence>
<reference evidence="1" key="1">
    <citation type="submission" date="2022-07" db="EMBL/GenBank/DDBJ databases">
        <title>Enhanced cultured diversity of the mouse gut microbiota enables custom-made synthetic communities.</title>
        <authorList>
            <person name="Afrizal A."/>
        </authorList>
    </citation>
    <scope>NUCLEOTIDE SEQUENCE</scope>
    <source>
        <strain evidence="1">DSM 28593</strain>
    </source>
</reference>
<keyword evidence="2" id="KW-1185">Reference proteome</keyword>
<dbReference type="Proteomes" id="UP001205748">
    <property type="component" value="Unassembled WGS sequence"/>
</dbReference>
<evidence type="ECO:0000313" key="2">
    <source>
        <dbReference type="Proteomes" id="UP001205748"/>
    </source>
</evidence>
<organism evidence="1 2">
    <name type="scientific">Irregularibacter muris</name>
    <dbReference type="NCBI Taxonomy" id="1796619"/>
    <lineage>
        <taxon>Bacteria</taxon>
        <taxon>Bacillati</taxon>
        <taxon>Bacillota</taxon>
        <taxon>Clostridia</taxon>
        <taxon>Eubacteriales</taxon>
        <taxon>Eubacteriaceae</taxon>
        <taxon>Irregularibacter</taxon>
    </lineage>
</organism>
<gene>
    <name evidence="1" type="ORF">NSA47_14880</name>
</gene>
<protein>
    <submittedName>
        <fullName evidence="1">Uncharacterized protein</fullName>
    </submittedName>
</protein>
<dbReference type="EMBL" id="JANKAS010000024">
    <property type="protein sequence ID" value="MCR1900249.1"/>
    <property type="molecule type" value="Genomic_DNA"/>
</dbReference>